<protein>
    <recommendedName>
        <fullName evidence="1">Reverse transcriptase zinc-binding domain-containing protein</fullName>
    </recommendedName>
</protein>
<keyword evidence="3" id="KW-1185">Reference proteome</keyword>
<feature type="domain" description="Reverse transcriptase zinc-binding" evidence="1">
    <location>
        <begin position="485"/>
        <end position="556"/>
    </location>
</feature>
<dbReference type="PANTHER" id="PTHR33116">
    <property type="entry name" value="REVERSE TRANSCRIPTASE ZINC-BINDING DOMAIN-CONTAINING PROTEIN-RELATED-RELATED"/>
    <property type="match status" value="1"/>
</dbReference>
<dbReference type="InterPro" id="IPR026960">
    <property type="entry name" value="RVT-Znf"/>
</dbReference>
<evidence type="ECO:0000313" key="2">
    <source>
        <dbReference type="EMBL" id="KAL0905983.1"/>
    </source>
</evidence>
<evidence type="ECO:0000313" key="3">
    <source>
        <dbReference type="Proteomes" id="UP001552299"/>
    </source>
</evidence>
<dbReference type="PANTHER" id="PTHR33116:SF78">
    <property type="entry name" value="OS12G0587133 PROTEIN"/>
    <property type="match status" value="1"/>
</dbReference>
<name>A0ABD0U287_DENTH</name>
<comment type="caution">
    <text evidence="2">The sequence shown here is derived from an EMBL/GenBank/DDBJ whole genome shotgun (WGS) entry which is preliminary data.</text>
</comment>
<dbReference type="AlphaFoldDB" id="A0ABD0U287"/>
<evidence type="ECO:0000259" key="1">
    <source>
        <dbReference type="Pfam" id="PF13966"/>
    </source>
</evidence>
<organism evidence="2 3">
    <name type="scientific">Dendrobium thyrsiflorum</name>
    <name type="common">Pinecone-like raceme dendrobium</name>
    <name type="synonym">Orchid</name>
    <dbReference type="NCBI Taxonomy" id="117978"/>
    <lineage>
        <taxon>Eukaryota</taxon>
        <taxon>Viridiplantae</taxon>
        <taxon>Streptophyta</taxon>
        <taxon>Embryophyta</taxon>
        <taxon>Tracheophyta</taxon>
        <taxon>Spermatophyta</taxon>
        <taxon>Magnoliopsida</taxon>
        <taxon>Liliopsida</taxon>
        <taxon>Asparagales</taxon>
        <taxon>Orchidaceae</taxon>
        <taxon>Epidendroideae</taxon>
        <taxon>Malaxideae</taxon>
        <taxon>Dendrobiinae</taxon>
        <taxon>Dendrobium</taxon>
    </lineage>
</organism>
<sequence length="651" mass="73793">MSLPRIAAWNVRGFNRPRRGNPILGLYSKLHMLKLLIKKKTWANSSHLSASLADLKLQQANCLSQLSSDPLNRPLNHTLHGINTQISECTSSWVSWIQQRAKLSWLAAGEDNLKFLYTKIRIRRNQGCSPLVASEDSFARQDQISAIIQHFQSLFNSSPPTSTDIGNIPAEATRRNCEIFLDTFNAFTSISGLQVNHDKSKLIVSKCITNPLDVCEALKVHNYGYKMTYLGLPISVKKLSNADCQPLIQTITQRLAGWKARLLSIAGRLQYLKYTVWNTIAYWIRGAIIPKACLNLIGKMCAKFLYFGDSKAKKLHLVSWNNTCKPADLGGLGIPNLSALQFASFCSLIFRYYNSNSLLADFFDANYGTPWTPVSNNASVLWKNLTKVAETIAPNLLFAYNANSKISMLWDPWLNGSNFYSNLNGLTGDIPHNAKVSDYVCDGSWLLPASLTQNLASFSILNAASECLTWKLQKARFAVYISEFYKGEEPVFWSKYIWHKHFALKYSIYAWLALKGGLKTADVLYKRNIIIEQTCPLCFAQQETIDHILFECDYSYSVLINVIPIMGNFLLRPRLSQLLVFLGDCNFSVKGQYHLYLLTVCCATYNIWRERNERRFNSNYRSSSSLSMLIKSSVERKAAPWKVWAGNNVIW</sequence>
<dbReference type="EMBL" id="JANQDX010000018">
    <property type="protein sequence ID" value="KAL0905983.1"/>
    <property type="molecule type" value="Genomic_DNA"/>
</dbReference>
<dbReference type="Pfam" id="PF13966">
    <property type="entry name" value="zf-RVT"/>
    <property type="match status" value="1"/>
</dbReference>
<gene>
    <name evidence="2" type="ORF">M5K25_024439</name>
</gene>
<dbReference type="Proteomes" id="UP001552299">
    <property type="component" value="Unassembled WGS sequence"/>
</dbReference>
<proteinExistence type="predicted"/>
<reference evidence="2 3" key="1">
    <citation type="journal article" date="2024" name="Plant Biotechnol. J.">
        <title>Dendrobium thyrsiflorum genome and its molecular insights into genes involved in important horticultural traits.</title>
        <authorList>
            <person name="Chen B."/>
            <person name="Wang J.Y."/>
            <person name="Zheng P.J."/>
            <person name="Li K.L."/>
            <person name="Liang Y.M."/>
            <person name="Chen X.F."/>
            <person name="Zhang C."/>
            <person name="Zhao X."/>
            <person name="He X."/>
            <person name="Zhang G.Q."/>
            <person name="Liu Z.J."/>
            <person name="Xu Q."/>
        </authorList>
    </citation>
    <scope>NUCLEOTIDE SEQUENCE [LARGE SCALE GENOMIC DNA]</scope>
    <source>
        <strain evidence="2">GZMU011</strain>
    </source>
</reference>
<accession>A0ABD0U287</accession>